<dbReference type="AlphaFoldDB" id="A0A944C981"/>
<organism evidence="3 4">
    <name type="scientific">Roseibium polysiphoniae</name>
    <dbReference type="NCBI Taxonomy" id="2571221"/>
    <lineage>
        <taxon>Bacteria</taxon>
        <taxon>Pseudomonadati</taxon>
        <taxon>Pseudomonadota</taxon>
        <taxon>Alphaproteobacteria</taxon>
        <taxon>Hyphomicrobiales</taxon>
        <taxon>Stappiaceae</taxon>
        <taxon>Roseibium</taxon>
    </lineage>
</organism>
<dbReference type="Proteomes" id="UP000705379">
    <property type="component" value="Unassembled WGS sequence"/>
</dbReference>
<evidence type="ECO:0000313" key="3">
    <source>
        <dbReference type="EMBL" id="MBS8259228.1"/>
    </source>
</evidence>
<comment type="caution">
    <text evidence="3">The sequence shown here is derived from an EMBL/GenBank/DDBJ whole genome shotgun (WGS) entry which is preliminary data.</text>
</comment>
<dbReference type="CDD" id="cd00865">
    <property type="entry name" value="PEBP_bact_arch"/>
    <property type="match status" value="1"/>
</dbReference>
<keyword evidence="2" id="KW-0732">Signal</keyword>
<dbReference type="PANTHER" id="PTHR30289:SF1">
    <property type="entry name" value="PEBP (PHOSPHATIDYLETHANOLAMINE-BINDING PROTEIN) FAMILY PROTEIN"/>
    <property type="match status" value="1"/>
</dbReference>
<gene>
    <name evidence="3" type="ORF">DYI23_03255</name>
</gene>
<dbReference type="SUPFAM" id="SSF49777">
    <property type="entry name" value="PEBP-like"/>
    <property type="match status" value="1"/>
</dbReference>
<dbReference type="InterPro" id="IPR008914">
    <property type="entry name" value="PEBP"/>
</dbReference>
<feature type="chain" id="PRO_5038038174" evidence="2">
    <location>
        <begin position="27"/>
        <end position="187"/>
    </location>
</feature>
<sequence>MRPPFRLAAGTAFLAMLNCIADGALAEPVFTLTSPALEEGGRLPADLKCTRDGGEGVSPPLEWTGVPDGTESFALIMHHYPRGTIKGRDAPSHYWLLWNIPAETTAIPKGNPASLGDEGSDKDNNRTGYTPPCSPGAAVHEYTITLYALDAALEILPNQDSKAVDWAKMTAALTGSVIAQSSLTFQN</sequence>
<evidence type="ECO:0000313" key="4">
    <source>
        <dbReference type="Proteomes" id="UP000705379"/>
    </source>
</evidence>
<dbReference type="PANTHER" id="PTHR30289">
    <property type="entry name" value="UNCHARACTERIZED PROTEIN YBCL-RELATED"/>
    <property type="match status" value="1"/>
</dbReference>
<dbReference type="Pfam" id="PF01161">
    <property type="entry name" value="PBP"/>
    <property type="match status" value="1"/>
</dbReference>
<dbReference type="EMBL" id="QTKU01000001">
    <property type="protein sequence ID" value="MBS8259228.1"/>
    <property type="molecule type" value="Genomic_DNA"/>
</dbReference>
<feature type="region of interest" description="Disordered" evidence="1">
    <location>
        <begin position="108"/>
        <end position="133"/>
    </location>
</feature>
<proteinExistence type="predicted"/>
<accession>A0A944C981</accession>
<dbReference type="InterPro" id="IPR036610">
    <property type="entry name" value="PEBP-like_sf"/>
</dbReference>
<reference evidence="3" key="2">
    <citation type="journal article" date="2021" name="Microorganisms">
        <title>Bacterial Dimethylsulfoniopropionate Biosynthesis in the East China Sea.</title>
        <authorList>
            <person name="Liu J."/>
            <person name="Zhang Y."/>
            <person name="Liu J."/>
            <person name="Zhong H."/>
            <person name="Williams B.T."/>
            <person name="Zheng Y."/>
            <person name="Curson A.R.J."/>
            <person name="Sun C."/>
            <person name="Sun H."/>
            <person name="Song D."/>
            <person name="Wagner Mackenzie B."/>
            <person name="Bermejo Martinez A."/>
            <person name="Todd J.D."/>
            <person name="Zhang X.H."/>
        </authorList>
    </citation>
    <scope>NUCLEOTIDE SEQUENCE</scope>
    <source>
        <strain evidence="3">AESS21</strain>
    </source>
</reference>
<dbReference type="RefSeq" id="WP_213214883.1">
    <property type="nucleotide sequence ID" value="NZ_QTKU01000001.1"/>
</dbReference>
<evidence type="ECO:0000256" key="2">
    <source>
        <dbReference type="SAM" id="SignalP"/>
    </source>
</evidence>
<dbReference type="Gene3D" id="3.90.280.10">
    <property type="entry name" value="PEBP-like"/>
    <property type="match status" value="1"/>
</dbReference>
<reference evidence="3" key="1">
    <citation type="submission" date="2018-08" db="EMBL/GenBank/DDBJ databases">
        <authorList>
            <person name="Jin W."/>
            <person name="Wang H."/>
            <person name="Yang Y."/>
            <person name="Li M."/>
            <person name="Liu J."/>
        </authorList>
    </citation>
    <scope>NUCLEOTIDE SEQUENCE</scope>
    <source>
        <strain evidence="3">AESS21</strain>
    </source>
</reference>
<name>A0A944C981_9HYPH</name>
<evidence type="ECO:0000256" key="1">
    <source>
        <dbReference type="SAM" id="MobiDB-lite"/>
    </source>
</evidence>
<feature type="signal peptide" evidence="2">
    <location>
        <begin position="1"/>
        <end position="26"/>
    </location>
</feature>
<protein>
    <submittedName>
        <fullName evidence="3">YbhB/YbcL family Raf kinase inhibitor-like protein</fullName>
    </submittedName>
</protein>
<dbReference type="InterPro" id="IPR005247">
    <property type="entry name" value="YbhB_YbcL/LppC-like"/>
</dbReference>
<dbReference type="NCBIfam" id="TIGR00481">
    <property type="entry name" value="YbhB/YbcL family Raf kinase inhibitor-like protein"/>
    <property type="match status" value="1"/>
</dbReference>